<name>M2U3A7_COCH5</name>
<keyword evidence="3" id="KW-1185">Reference proteome</keyword>
<proteinExistence type="predicted"/>
<dbReference type="Proteomes" id="UP000016936">
    <property type="component" value="Unassembled WGS sequence"/>
</dbReference>
<gene>
    <name evidence="2" type="ORF">COCHEDRAFT_1172860</name>
</gene>
<protein>
    <submittedName>
        <fullName evidence="2">Uncharacterized protein</fullName>
    </submittedName>
</protein>
<dbReference type="OMA" id="DVHSKRQ"/>
<keyword evidence="1" id="KW-0732">Signal</keyword>
<dbReference type="AlphaFoldDB" id="M2U3A7"/>
<evidence type="ECO:0000313" key="3">
    <source>
        <dbReference type="Proteomes" id="UP000016936"/>
    </source>
</evidence>
<organism evidence="2 3">
    <name type="scientific">Cochliobolus heterostrophus (strain C5 / ATCC 48332 / race O)</name>
    <name type="common">Southern corn leaf blight fungus</name>
    <name type="synonym">Bipolaris maydis</name>
    <dbReference type="NCBI Taxonomy" id="701091"/>
    <lineage>
        <taxon>Eukaryota</taxon>
        <taxon>Fungi</taxon>
        <taxon>Dikarya</taxon>
        <taxon>Ascomycota</taxon>
        <taxon>Pezizomycotina</taxon>
        <taxon>Dothideomycetes</taxon>
        <taxon>Pleosporomycetidae</taxon>
        <taxon>Pleosporales</taxon>
        <taxon>Pleosporineae</taxon>
        <taxon>Pleosporaceae</taxon>
        <taxon>Bipolaris</taxon>
    </lineage>
</organism>
<sequence>MRSYVAVSIFAFSASVFSAPTPQLGLGNVVGSVTGTASGTVGSLTSTVGKTVDPVTGLVTDDADLKGVTGLVKEKRQPQVVDGLTRPVADLTKPVTDIVGDVTKVRVVGNARRQLRLPVVGGVTSTVDRVTDSVNLSGAVEGVNTDVHHKRQLHLPAVGGVTSTVDRVTDSVNLSGAVEGVNTDVHSKRQLHLPAVGGVTSTVDRVTDSVNLGGAVEGVKTDVHSKRQVLDLDSTTKSVDGLTGLNSNELTADATHNQVVDADKLLQLDIGLKRGIPVVQDLPVGGGVSGIVDNVPVVGGVTDAVESVTGDLNPVTELVYDAAQPVTDATEALNVRAPILDEVEVSNLAGDVNVPVVKDLPVVSDI</sequence>
<dbReference type="OrthoDB" id="3694455at2759"/>
<feature type="signal peptide" evidence="1">
    <location>
        <begin position="1"/>
        <end position="18"/>
    </location>
</feature>
<reference evidence="2 3" key="1">
    <citation type="journal article" date="2012" name="PLoS Pathog.">
        <title>Diverse lifestyles and strategies of plant pathogenesis encoded in the genomes of eighteen Dothideomycetes fungi.</title>
        <authorList>
            <person name="Ohm R.A."/>
            <person name="Feau N."/>
            <person name="Henrissat B."/>
            <person name="Schoch C.L."/>
            <person name="Horwitz B.A."/>
            <person name="Barry K.W."/>
            <person name="Condon B.J."/>
            <person name="Copeland A.C."/>
            <person name="Dhillon B."/>
            <person name="Glaser F."/>
            <person name="Hesse C.N."/>
            <person name="Kosti I."/>
            <person name="LaButti K."/>
            <person name="Lindquist E.A."/>
            <person name="Lucas S."/>
            <person name="Salamov A.A."/>
            <person name="Bradshaw R.E."/>
            <person name="Ciuffetti L."/>
            <person name="Hamelin R.C."/>
            <person name="Kema G.H.J."/>
            <person name="Lawrence C."/>
            <person name="Scott J.A."/>
            <person name="Spatafora J.W."/>
            <person name="Turgeon B.G."/>
            <person name="de Wit P.J.G.M."/>
            <person name="Zhong S."/>
            <person name="Goodwin S.B."/>
            <person name="Grigoriev I.V."/>
        </authorList>
    </citation>
    <scope>NUCLEOTIDE SEQUENCE [LARGE SCALE GENOMIC DNA]</scope>
    <source>
        <strain evidence="3">C5 / ATCC 48332 / race O</strain>
    </source>
</reference>
<evidence type="ECO:0000313" key="2">
    <source>
        <dbReference type="EMBL" id="EMD93044.1"/>
    </source>
</evidence>
<accession>M2U3A7</accession>
<dbReference type="HOGENOM" id="CLU_056964_0_0_1"/>
<evidence type="ECO:0000256" key="1">
    <source>
        <dbReference type="SAM" id="SignalP"/>
    </source>
</evidence>
<dbReference type="EMBL" id="KB445574">
    <property type="protein sequence ID" value="EMD93044.1"/>
    <property type="molecule type" value="Genomic_DNA"/>
</dbReference>
<feature type="chain" id="PRO_5004026951" evidence="1">
    <location>
        <begin position="19"/>
        <end position="366"/>
    </location>
</feature>
<dbReference type="STRING" id="701091.M2U3A7"/>
<reference evidence="3" key="2">
    <citation type="journal article" date="2013" name="PLoS Genet.">
        <title>Comparative genome structure, secondary metabolite, and effector coding capacity across Cochliobolus pathogens.</title>
        <authorList>
            <person name="Condon B.J."/>
            <person name="Leng Y."/>
            <person name="Wu D."/>
            <person name="Bushley K.E."/>
            <person name="Ohm R.A."/>
            <person name="Otillar R."/>
            <person name="Martin J."/>
            <person name="Schackwitz W."/>
            <person name="Grimwood J."/>
            <person name="MohdZainudin N."/>
            <person name="Xue C."/>
            <person name="Wang R."/>
            <person name="Manning V.A."/>
            <person name="Dhillon B."/>
            <person name="Tu Z.J."/>
            <person name="Steffenson B.J."/>
            <person name="Salamov A."/>
            <person name="Sun H."/>
            <person name="Lowry S."/>
            <person name="LaButti K."/>
            <person name="Han J."/>
            <person name="Copeland A."/>
            <person name="Lindquist E."/>
            <person name="Barry K."/>
            <person name="Schmutz J."/>
            <person name="Baker S.E."/>
            <person name="Ciuffetti L.M."/>
            <person name="Grigoriev I.V."/>
            <person name="Zhong S."/>
            <person name="Turgeon B.G."/>
        </authorList>
    </citation>
    <scope>NUCLEOTIDE SEQUENCE [LARGE SCALE GENOMIC DNA]</scope>
    <source>
        <strain evidence="3">C5 / ATCC 48332 / race O</strain>
    </source>
</reference>